<feature type="compositionally biased region" description="Low complexity" evidence="1">
    <location>
        <begin position="368"/>
        <end position="377"/>
    </location>
</feature>
<gene>
    <name evidence="2" type="ORF">LDAN0321_LOCUS2191</name>
</gene>
<reference evidence="2" key="1">
    <citation type="submission" date="2021-01" db="EMBL/GenBank/DDBJ databases">
        <authorList>
            <person name="Corre E."/>
            <person name="Pelletier E."/>
            <person name="Niang G."/>
            <person name="Scheremetjew M."/>
            <person name="Finn R."/>
            <person name="Kale V."/>
            <person name="Holt S."/>
            <person name="Cochrane G."/>
            <person name="Meng A."/>
            <person name="Brown T."/>
            <person name="Cohen L."/>
        </authorList>
    </citation>
    <scope>NUCLEOTIDE SEQUENCE</scope>
    <source>
        <strain evidence="2">B650</strain>
    </source>
</reference>
<evidence type="ECO:0000256" key="1">
    <source>
        <dbReference type="SAM" id="MobiDB-lite"/>
    </source>
</evidence>
<feature type="region of interest" description="Disordered" evidence="1">
    <location>
        <begin position="1"/>
        <end position="41"/>
    </location>
</feature>
<organism evidence="2">
    <name type="scientific">Leptocylindrus danicus</name>
    <dbReference type="NCBI Taxonomy" id="163516"/>
    <lineage>
        <taxon>Eukaryota</taxon>
        <taxon>Sar</taxon>
        <taxon>Stramenopiles</taxon>
        <taxon>Ochrophyta</taxon>
        <taxon>Bacillariophyta</taxon>
        <taxon>Coscinodiscophyceae</taxon>
        <taxon>Chaetocerotophycidae</taxon>
        <taxon>Leptocylindrales</taxon>
        <taxon>Leptocylindraceae</taxon>
        <taxon>Leptocylindrus</taxon>
    </lineage>
</organism>
<sequence length="442" mass="47893">MPTTNSASTNARRNATGAVSSAARSNNSINENPTLVPTFKGQDPNLPTVILGGDKLQGTVLVALMPQRAGQFDNNYNGNIEKALQLGKDITIKATSQAKITADFNKNFYPGGVPDKSTDADGHTIYMASLQNQSNQSRKDFNERKRHYKTNKERIRNIALGQCEEGIKSLIKQHADYDANKSDVFWIMKQIMAASRERGRSAHILYPHLVDLYQELFKNYQNQKSLNNYYREFMELVNMVKDRGALIKIDEAAEWEAKKDPNITKTSTEAYELGFEALMAELFIRNANEVDFGDWRTNNKRLASSGNSYSVAKTVNSAYQQMVEVLQETKKNADSPGSPRAPRTTAQFAQVSNNGGGGSNNGGGGSSRNGARGSNGRPNYGARTCHRCGSTEHLVDECPIPASAVAANCGTAANSGGNGGNATSGGNSGNVNSNRSGTTDNP</sequence>
<proteinExistence type="predicted"/>
<accession>A0A7S2NUX0</accession>
<dbReference type="EMBL" id="HBGY01003507">
    <property type="protein sequence ID" value="CAD9559689.1"/>
    <property type="molecule type" value="Transcribed_RNA"/>
</dbReference>
<feature type="compositionally biased region" description="Gly residues" evidence="1">
    <location>
        <begin position="354"/>
        <end position="367"/>
    </location>
</feature>
<protein>
    <recommendedName>
        <fullName evidence="3">CCHC-type domain-containing protein</fullName>
    </recommendedName>
</protein>
<feature type="compositionally biased region" description="Low complexity" evidence="1">
    <location>
        <begin position="429"/>
        <end position="442"/>
    </location>
</feature>
<feature type="compositionally biased region" description="Gly residues" evidence="1">
    <location>
        <begin position="416"/>
        <end position="428"/>
    </location>
</feature>
<evidence type="ECO:0008006" key="3">
    <source>
        <dbReference type="Google" id="ProtNLM"/>
    </source>
</evidence>
<feature type="compositionally biased region" description="Polar residues" evidence="1">
    <location>
        <begin position="1"/>
        <end position="35"/>
    </location>
</feature>
<name>A0A7S2NUX0_9STRA</name>
<feature type="region of interest" description="Disordered" evidence="1">
    <location>
        <begin position="409"/>
        <end position="442"/>
    </location>
</feature>
<feature type="region of interest" description="Disordered" evidence="1">
    <location>
        <begin position="349"/>
        <end position="377"/>
    </location>
</feature>
<evidence type="ECO:0000313" key="2">
    <source>
        <dbReference type="EMBL" id="CAD9559689.1"/>
    </source>
</evidence>
<dbReference type="AlphaFoldDB" id="A0A7S2NUX0"/>